<reference evidence="1 2" key="1">
    <citation type="submission" date="2018-11" db="EMBL/GenBank/DDBJ databases">
        <authorList>
            <person name="Ye M.-Q."/>
            <person name="Du Z.-J."/>
        </authorList>
    </citation>
    <scope>NUCLEOTIDE SEQUENCE [LARGE SCALE GENOMIC DNA]</scope>
    <source>
        <strain evidence="1 2">U0105</strain>
    </source>
</reference>
<dbReference type="SUPFAM" id="SSF53187">
    <property type="entry name" value="Zn-dependent exopeptidases"/>
    <property type="match status" value="1"/>
</dbReference>
<evidence type="ECO:0000313" key="2">
    <source>
        <dbReference type="Proteomes" id="UP000275281"/>
    </source>
</evidence>
<name>A0A3N5Y204_9ALTE</name>
<dbReference type="EMBL" id="RPOK01000003">
    <property type="protein sequence ID" value="RPJ66656.1"/>
    <property type="molecule type" value="Genomic_DNA"/>
</dbReference>
<dbReference type="AlphaFoldDB" id="A0A3N5Y204"/>
<protein>
    <submittedName>
        <fullName evidence="1">Succinylglutamate desuccinylase</fullName>
    </submittedName>
</protein>
<organism evidence="1 2">
    <name type="scientific">Alteromonas sediminis</name>
    <dbReference type="NCBI Taxonomy" id="2259342"/>
    <lineage>
        <taxon>Bacteria</taxon>
        <taxon>Pseudomonadati</taxon>
        <taxon>Pseudomonadota</taxon>
        <taxon>Gammaproteobacteria</taxon>
        <taxon>Alteromonadales</taxon>
        <taxon>Alteromonadaceae</taxon>
        <taxon>Alteromonas/Salinimonas group</taxon>
        <taxon>Alteromonas</taxon>
    </lineage>
</organism>
<dbReference type="OrthoDB" id="9782876at2"/>
<keyword evidence="2" id="KW-1185">Reference proteome</keyword>
<accession>A0A3N5Y204</accession>
<comment type="caution">
    <text evidence="1">The sequence shown here is derived from an EMBL/GenBank/DDBJ whole genome shotgun (WGS) entry which is preliminary data.</text>
</comment>
<evidence type="ECO:0000313" key="1">
    <source>
        <dbReference type="EMBL" id="RPJ66656.1"/>
    </source>
</evidence>
<gene>
    <name evidence="1" type="ORF">DRW07_11290</name>
</gene>
<proteinExistence type="predicted"/>
<dbReference type="RefSeq" id="WP_124028013.1">
    <property type="nucleotide sequence ID" value="NZ_JBHRSN010000006.1"/>
</dbReference>
<dbReference type="Gene3D" id="3.40.630.10">
    <property type="entry name" value="Zn peptidases"/>
    <property type="match status" value="1"/>
</dbReference>
<sequence length="336" mass="37252">MSGIQLRSFTASSMAQVHSFDHLLTTLGGPCEIVFRGIDDSRVRVLTTLLHGNEPSGLRAIYRYLKTGEMPAVTTVCIIASLSAALTAPQFYYRMLPGQADLNRCFTHPPDGLQGALATAIRQRILTLSPEAVVDIHNTSGSGPAFCVTTNDSDQNIALASLFCQRVITTDIQLGSLMEQDFDCPIITFEAGGSQDNQADELAFYGLKAFMNTPRLDQTKQDMERLTYPRRLELQAYKPIVYASKMDTTAAITMRSDIEHHNFGTTPADTQLGWLNDAIESVLKLDSQQRLLSACFEKRGFELYTKVPMRLFMVTTRADIAASDCLFYFQHPPLEG</sequence>
<dbReference type="Proteomes" id="UP000275281">
    <property type="component" value="Unassembled WGS sequence"/>
</dbReference>